<gene>
    <name evidence="5" type="ORF">GOP47_0013283</name>
</gene>
<comment type="caution">
    <text evidence="5">The sequence shown here is derived from an EMBL/GenBank/DDBJ whole genome shotgun (WGS) entry which is preliminary data.</text>
</comment>
<evidence type="ECO:0000313" key="5">
    <source>
        <dbReference type="EMBL" id="KAI5071032.1"/>
    </source>
</evidence>
<dbReference type="InterPro" id="IPR036464">
    <property type="entry name" value="Rubisco_LSMT_subst-bd_sf"/>
</dbReference>
<dbReference type="SUPFAM" id="SSF81822">
    <property type="entry name" value="RuBisCo LSMT C-terminal, substrate-binding domain"/>
    <property type="match status" value="1"/>
</dbReference>
<dbReference type="InterPro" id="IPR046341">
    <property type="entry name" value="SET_dom_sf"/>
</dbReference>
<dbReference type="Gene3D" id="3.90.1410.10">
    <property type="entry name" value="set domain protein methyltransferase, domain 1"/>
    <property type="match status" value="1"/>
</dbReference>
<evidence type="ECO:0000256" key="2">
    <source>
        <dbReference type="ARBA" id="ARBA00022679"/>
    </source>
</evidence>
<dbReference type="Proteomes" id="UP000886520">
    <property type="component" value="Chromosome 13"/>
</dbReference>
<proteinExistence type="predicted"/>
<evidence type="ECO:0000313" key="6">
    <source>
        <dbReference type="Proteomes" id="UP000886520"/>
    </source>
</evidence>
<dbReference type="SUPFAM" id="SSF82199">
    <property type="entry name" value="SET domain"/>
    <property type="match status" value="1"/>
</dbReference>
<dbReference type="CDD" id="cd19179">
    <property type="entry name" value="SET_RBCMT"/>
    <property type="match status" value="1"/>
</dbReference>
<dbReference type="InterPro" id="IPR050600">
    <property type="entry name" value="SETD3_SETD6_MTase"/>
</dbReference>
<protein>
    <recommendedName>
        <fullName evidence="4">SET domain-containing protein</fullName>
    </recommendedName>
</protein>
<name>A0A9D4ZEE1_ADICA</name>
<accession>A0A9D4ZEE1</accession>
<evidence type="ECO:0000256" key="1">
    <source>
        <dbReference type="ARBA" id="ARBA00022603"/>
    </source>
</evidence>
<evidence type="ECO:0000259" key="4">
    <source>
        <dbReference type="PROSITE" id="PS50280"/>
    </source>
</evidence>
<dbReference type="AlphaFoldDB" id="A0A9D4ZEE1"/>
<dbReference type="EMBL" id="JABFUD020000013">
    <property type="protein sequence ID" value="KAI5071032.1"/>
    <property type="molecule type" value="Genomic_DNA"/>
</dbReference>
<keyword evidence="6" id="KW-1185">Reference proteome</keyword>
<dbReference type="OrthoDB" id="341421at2759"/>
<organism evidence="5 6">
    <name type="scientific">Adiantum capillus-veneris</name>
    <name type="common">Maidenhair fern</name>
    <dbReference type="NCBI Taxonomy" id="13818"/>
    <lineage>
        <taxon>Eukaryota</taxon>
        <taxon>Viridiplantae</taxon>
        <taxon>Streptophyta</taxon>
        <taxon>Embryophyta</taxon>
        <taxon>Tracheophyta</taxon>
        <taxon>Polypodiopsida</taxon>
        <taxon>Polypodiidae</taxon>
        <taxon>Polypodiales</taxon>
        <taxon>Pteridineae</taxon>
        <taxon>Pteridaceae</taxon>
        <taxon>Vittarioideae</taxon>
        <taxon>Adiantum</taxon>
    </lineage>
</organism>
<dbReference type="InterPro" id="IPR044431">
    <property type="entry name" value="SET_RBCMT"/>
</dbReference>
<dbReference type="Gene3D" id="3.90.1420.10">
    <property type="entry name" value="Rubisco LSMT, substrate-binding domain"/>
    <property type="match status" value="1"/>
</dbReference>
<keyword evidence="2" id="KW-0808">Transferase</keyword>
<dbReference type="GO" id="GO:0016279">
    <property type="term" value="F:protein-lysine N-methyltransferase activity"/>
    <property type="evidence" value="ECO:0007669"/>
    <property type="project" value="InterPro"/>
</dbReference>
<dbReference type="PANTHER" id="PTHR13271">
    <property type="entry name" value="UNCHARACTERIZED PUTATIVE METHYLTRANSFERASE"/>
    <property type="match status" value="1"/>
</dbReference>
<dbReference type="Pfam" id="PF00856">
    <property type="entry name" value="SET"/>
    <property type="match status" value="1"/>
</dbReference>
<dbReference type="InterPro" id="IPR001214">
    <property type="entry name" value="SET_dom"/>
</dbReference>
<feature type="domain" description="SET" evidence="4">
    <location>
        <begin position="63"/>
        <end position="279"/>
    </location>
</feature>
<dbReference type="PANTHER" id="PTHR13271:SF123">
    <property type="entry name" value="RIBULOSE-1,5-BISPHOSPHATE CARBOXYLASE_OXYGENASE SMALL SUBUNIT N-METHYLTRANSFERASE I-RELATED"/>
    <property type="match status" value="1"/>
</dbReference>
<dbReference type="Pfam" id="PF09273">
    <property type="entry name" value="Rubis-subs-bind"/>
    <property type="match status" value="1"/>
</dbReference>
<keyword evidence="1" id="KW-0489">Methyltransferase</keyword>
<dbReference type="SMART" id="SM00317">
    <property type="entry name" value="SET"/>
    <property type="match status" value="1"/>
</dbReference>
<dbReference type="PROSITE" id="PS50280">
    <property type="entry name" value="SET"/>
    <property type="match status" value="1"/>
</dbReference>
<evidence type="ECO:0000256" key="3">
    <source>
        <dbReference type="ARBA" id="ARBA00022691"/>
    </source>
</evidence>
<dbReference type="InterPro" id="IPR015353">
    <property type="entry name" value="Rubisco_LSMT_subst-bd"/>
</dbReference>
<dbReference type="GO" id="GO:0032259">
    <property type="term" value="P:methylation"/>
    <property type="evidence" value="ECO:0007669"/>
    <property type="project" value="UniProtKB-KW"/>
</dbReference>
<reference evidence="5" key="1">
    <citation type="submission" date="2021-01" db="EMBL/GenBank/DDBJ databases">
        <title>Adiantum capillus-veneris genome.</title>
        <authorList>
            <person name="Fang Y."/>
            <person name="Liao Q."/>
        </authorList>
    </citation>
    <scope>NUCLEOTIDE SEQUENCE</scope>
    <source>
        <strain evidence="5">H3</strain>
        <tissue evidence="5">Leaf</tissue>
    </source>
</reference>
<keyword evidence="3" id="KW-0949">S-adenosyl-L-methionine</keyword>
<sequence length="493" mass="54364">MDMASYTSGSLHAARPVVCSSSASKSKSADANKLAVDWGCDAYTPKGSKFFQEWLTSQRLPPQKLTLQPVESGGRGLVAKTNIRRGEKLLYVPFSLVITCNSEWTCSQSRLCLSAEDVPDWPFLATYLISEASKGKDSPWHPYFSALPRKPESILLWSETEVRNYLFASSIINQALERIAEVENTFASLDSSIYKKHPDLFPSQFFNAQSFKWAFGILFSRLVRLQSLNEQVALVPWADMVNHSSQVKACLDYEAASKTIILTTDKAYQPSEQVFISYGDKSKGEILLSYGFVSANADGMDSLDISLSLSRDDEMFAAKQAALEEHGLSSTCKYPITIGGIPSQLFAFSYLIACPSSLESRFSQMAAAAASKGVTRLDGFRPFTFDVPLDVDIQAYETILKTVEASLGKISRFLGENEKMNDAGMQKGNDGKLASLGLSGKLKMAYTLCVSEQRILQRAQYILRSKLRELRARKASSGEAGSGFLYGLGKLFK</sequence>